<evidence type="ECO:0000313" key="1">
    <source>
        <dbReference type="EMBL" id="PKU79736.1"/>
    </source>
</evidence>
<dbReference type="EMBL" id="KZ502422">
    <property type="protein sequence ID" value="PKU79736.1"/>
    <property type="molecule type" value="Genomic_DNA"/>
</dbReference>
<reference evidence="1 2" key="1">
    <citation type="journal article" date="2016" name="Sci. Rep.">
        <title>The Dendrobium catenatum Lindl. genome sequence provides insights into polysaccharide synthase, floral development and adaptive evolution.</title>
        <authorList>
            <person name="Zhang G.Q."/>
            <person name="Xu Q."/>
            <person name="Bian C."/>
            <person name="Tsai W.C."/>
            <person name="Yeh C.M."/>
            <person name="Liu K.W."/>
            <person name="Yoshida K."/>
            <person name="Zhang L.S."/>
            <person name="Chang S.B."/>
            <person name="Chen F."/>
            <person name="Shi Y."/>
            <person name="Su Y.Y."/>
            <person name="Zhang Y.Q."/>
            <person name="Chen L.J."/>
            <person name="Yin Y."/>
            <person name="Lin M."/>
            <person name="Huang H."/>
            <person name="Deng H."/>
            <person name="Wang Z.W."/>
            <person name="Zhu S.L."/>
            <person name="Zhao X."/>
            <person name="Deng C."/>
            <person name="Niu S.C."/>
            <person name="Huang J."/>
            <person name="Wang M."/>
            <person name="Liu G.H."/>
            <person name="Yang H.J."/>
            <person name="Xiao X.J."/>
            <person name="Hsiao Y.Y."/>
            <person name="Wu W.L."/>
            <person name="Chen Y.Y."/>
            <person name="Mitsuda N."/>
            <person name="Ohme-Takagi M."/>
            <person name="Luo Y.B."/>
            <person name="Van de Peer Y."/>
            <person name="Liu Z.J."/>
        </authorList>
    </citation>
    <scope>NUCLEOTIDE SEQUENCE [LARGE SCALE GENOMIC DNA]</scope>
    <source>
        <tissue evidence="1">The whole plant</tissue>
    </source>
</reference>
<proteinExistence type="predicted"/>
<accession>A0A2I0WVQ2</accession>
<keyword evidence="2" id="KW-1185">Reference proteome</keyword>
<sequence length="74" mass="9020">MCSSRQSDISPSSFELWDRWRRRRHLHRLLPVVVEESSPDEEVRQYCLCSPTHHPRSFRCRYHMVCYKWTAARA</sequence>
<name>A0A2I0WVQ2_9ASPA</name>
<reference evidence="1 2" key="2">
    <citation type="journal article" date="2017" name="Nature">
        <title>The Apostasia genome and the evolution of orchids.</title>
        <authorList>
            <person name="Zhang G.Q."/>
            <person name="Liu K.W."/>
            <person name="Li Z."/>
            <person name="Lohaus R."/>
            <person name="Hsiao Y.Y."/>
            <person name="Niu S.C."/>
            <person name="Wang J.Y."/>
            <person name="Lin Y.C."/>
            <person name="Xu Q."/>
            <person name="Chen L.J."/>
            <person name="Yoshida K."/>
            <person name="Fujiwara S."/>
            <person name="Wang Z.W."/>
            <person name="Zhang Y.Q."/>
            <person name="Mitsuda N."/>
            <person name="Wang M."/>
            <person name="Liu G.H."/>
            <person name="Pecoraro L."/>
            <person name="Huang H.X."/>
            <person name="Xiao X.J."/>
            <person name="Lin M."/>
            <person name="Wu X.Y."/>
            <person name="Wu W.L."/>
            <person name="Chen Y.Y."/>
            <person name="Chang S.B."/>
            <person name="Sakamoto S."/>
            <person name="Ohme-Takagi M."/>
            <person name="Yagi M."/>
            <person name="Zeng S.J."/>
            <person name="Shen C.Y."/>
            <person name="Yeh C.M."/>
            <person name="Luo Y.B."/>
            <person name="Tsai W.C."/>
            <person name="Van de Peer Y."/>
            <person name="Liu Z.J."/>
        </authorList>
    </citation>
    <scope>NUCLEOTIDE SEQUENCE [LARGE SCALE GENOMIC DNA]</scope>
    <source>
        <tissue evidence="1">The whole plant</tissue>
    </source>
</reference>
<protein>
    <submittedName>
        <fullName evidence="1">Uncharacterized protein</fullName>
    </submittedName>
</protein>
<evidence type="ECO:0000313" key="2">
    <source>
        <dbReference type="Proteomes" id="UP000233837"/>
    </source>
</evidence>
<gene>
    <name evidence="1" type="ORF">MA16_Dca010964</name>
</gene>
<dbReference type="AlphaFoldDB" id="A0A2I0WVQ2"/>
<organism evidence="1 2">
    <name type="scientific">Dendrobium catenatum</name>
    <dbReference type="NCBI Taxonomy" id="906689"/>
    <lineage>
        <taxon>Eukaryota</taxon>
        <taxon>Viridiplantae</taxon>
        <taxon>Streptophyta</taxon>
        <taxon>Embryophyta</taxon>
        <taxon>Tracheophyta</taxon>
        <taxon>Spermatophyta</taxon>
        <taxon>Magnoliopsida</taxon>
        <taxon>Liliopsida</taxon>
        <taxon>Asparagales</taxon>
        <taxon>Orchidaceae</taxon>
        <taxon>Epidendroideae</taxon>
        <taxon>Malaxideae</taxon>
        <taxon>Dendrobiinae</taxon>
        <taxon>Dendrobium</taxon>
    </lineage>
</organism>
<dbReference type="Proteomes" id="UP000233837">
    <property type="component" value="Unassembled WGS sequence"/>
</dbReference>